<sequence length="82" mass="9269">MREVVWLLLLLPELRAWTGQELSLPFGLDNSLAKPRFSTYSGAKARDIHVYVMKNISENTAVGTVLDTFKAHDKDLPGFNYT</sequence>
<feature type="non-terminal residue" evidence="1">
    <location>
        <position position="82"/>
    </location>
</feature>
<dbReference type="EMBL" id="CATQJA010002639">
    <property type="protein sequence ID" value="CAJ0575459.1"/>
    <property type="molecule type" value="Genomic_DNA"/>
</dbReference>
<dbReference type="Proteomes" id="UP001177023">
    <property type="component" value="Unassembled WGS sequence"/>
</dbReference>
<gene>
    <name evidence="1" type="ORF">MSPICULIGERA_LOCUS13769</name>
</gene>
<dbReference type="AlphaFoldDB" id="A0AA36G4E9"/>
<proteinExistence type="predicted"/>
<evidence type="ECO:0000313" key="1">
    <source>
        <dbReference type="EMBL" id="CAJ0575459.1"/>
    </source>
</evidence>
<comment type="caution">
    <text evidence="1">The sequence shown here is derived from an EMBL/GenBank/DDBJ whole genome shotgun (WGS) entry which is preliminary data.</text>
</comment>
<evidence type="ECO:0000313" key="2">
    <source>
        <dbReference type="Proteomes" id="UP001177023"/>
    </source>
</evidence>
<keyword evidence="2" id="KW-1185">Reference proteome</keyword>
<name>A0AA36G4E9_9BILA</name>
<organism evidence="1 2">
    <name type="scientific">Mesorhabditis spiculigera</name>
    <dbReference type="NCBI Taxonomy" id="96644"/>
    <lineage>
        <taxon>Eukaryota</taxon>
        <taxon>Metazoa</taxon>
        <taxon>Ecdysozoa</taxon>
        <taxon>Nematoda</taxon>
        <taxon>Chromadorea</taxon>
        <taxon>Rhabditida</taxon>
        <taxon>Rhabditina</taxon>
        <taxon>Rhabditomorpha</taxon>
        <taxon>Rhabditoidea</taxon>
        <taxon>Rhabditidae</taxon>
        <taxon>Mesorhabditinae</taxon>
        <taxon>Mesorhabditis</taxon>
    </lineage>
</organism>
<protein>
    <submittedName>
        <fullName evidence="1">Uncharacterized protein</fullName>
    </submittedName>
</protein>
<reference evidence="1" key="1">
    <citation type="submission" date="2023-06" db="EMBL/GenBank/DDBJ databases">
        <authorList>
            <person name="Delattre M."/>
        </authorList>
    </citation>
    <scope>NUCLEOTIDE SEQUENCE</scope>
    <source>
        <strain evidence="1">AF72</strain>
    </source>
</reference>
<accession>A0AA36G4E9</accession>